<dbReference type="PRINTS" id="PR00081">
    <property type="entry name" value="GDHRDH"/>
</dbReference>
<dbReference type="InterPro" id="IPR036291">
    <property type="entry name" value="NAD(P)-bd_dom_sf"/>
</dbReference>
<keyword evidence="4" id="KW-1185">Reference proteome</keyword>
<dbReference type="Proteomes" id="UP000799770">
    <property type="component" value="Unassembled WGS sequence"/>
</dbReference>
<dbReference type="OrthoDB" id="191139at2759"/>
<organism evidence="3 4">
    <name type="scientific">Lophiotrema nucula</name>
    <dbReference type="NCBI Taxonomy" id="690887"/>
    <lineage>
        <taxon>Eukaryota</taxon>
        <taxon>Fungi</taxon>
        <taxon>Dikarya</taxon>
        <taxon>Ascomycota</taxon>
        <taxon>Pezizomycotina</taxon>
        <taxon>Dothideomycetes</taxon>
        <taxon>Pleosporomycetidae</taxon>
        <taxon>Pleosporales</taxon>
        <taxon>Lophiotremataceae</taxon>
        <taxon>Lophiotrema</taxon>
    </lineage>
</organism>
<reference evidence="3" key="1">
    <citation type="journal article" date="2020" name="Stud. Mycol.">
        <title>101 Dothideomycetes genomes: a test case for predicting lifestyles and emergence of pathogens.</title>
        <authorList>
            <person name="Haridas S."/>
            <person name="Albert R."/>
            <person name="Binder M."/>
            <person name="Bloem J."/>
            <person name="Labutti K."/>
            <person name="Salamov A."/>
            <person name="Andreopoulos B."/>
            <person name="Baker S."/>
            <person name="Barry K."/>
            <person name="Bills G."/>
            <person name="Bluhm B."/>
            <person name="Cannon C."/>
            <person name="Castanera R."/>
            <person name="Culley D."/>
            <person name="Daum C."/>
            <person name="Ezra D."/>
            <person name="Gonzalez J."/>
            <person name="Henrissat B."/>
            <person name="Kuo A."/>
            <person name="Liang C."/>
            <person name="Lipzen A."/>
            <person name="Lutzoni F."/>
            <person name="Magnuson J."/>
            <person name="Mondo S."/>
            <person name="Nolan M."/>
            <person name="Ohm R."/>
            <person name="Pangilinan J."/>
            <person name="Park H.-J."/>
            <person name="Ramirez L."/>
            <person name="Alfaro M."/>
            <person name="Sun H."/>
            <person name="Tritt A."/>
            <person name="Yoshinaga Y."/>
            <person name="Zwiers L.-H."/>
            <person name="Turgeon B."/>
            <person name="Goodwin S."/>
            <person name="Spatafora J."/>
            <person name="Crous P."/>
            <person name="Grigoriev I."/>
        </authorList>
    </citation>
    <scope>NUCLEOTIDE SEQUENCE</scope>
    <source>
        <strain evidence="3">CBS 627.86</strain>
    </source>
</reference>
<dbReference type="PANTHER" id="PTHR24320">
    <property type="entry name" value="RETINOL DEHYDROGENASE"/>
    <property type="match status" value="1"/>
</dbReference>
<dbReference type="AlphaFoldDB" id="A0A6A5Z5P3"/>
<dbReference type="InterPro" id="IPR002347">
    <property type="entry name" value="SDR_fam"/>
</dbReference>
<name>A0A6A5Z5P3_9PLEO</name>
<dbReference type="SUPFAM" id="SSF51735">
    <property type="entry name" value="NAD(P)-binding Rossmann-fold domains"/>
    <property type="match status" value="1"/>
</dbReference>
<gene>
    <name evidence="3" type="ORF">BDV96DRAFT_613102</name>
</gene>
<evidence type="ECO:0000256" key="2">
    <source>
        <dbReference type="ARBA" id="ARBA00023002"/>
    </source>
</evidence>
<dbReference type="PANTHER" id="PTHR24320:SF272">
    <property type="entry name" value="NAD(P)-BINDING ROSSMANN-FOLD SUPERFAMILY PROTEIN"/>
    <property type="match status" value="1"/>
</dbReference>
<evidence type="ECO:0000313" key="4">
    <source>
        <dbReference type="Proteomes" id="UP000799770"/>
    </source>
</evidence>
<keyword evidence="2" id="KW-0560">Oxidoreductase</keyword>
<proteinExistence type="inferred from homology"/>
<evidence type="ECO:0000256" key="1">
    <source>
        <dbReference type="ARBA" id="ARBA00006484"/>
    </source>
</evidence>
<comment type="similarity">
    <text evidence="1">Belongs to the short-chain dehydrogenases/reductases (SDR) family.</text>
</comment>
<accession>A0A6A5Z5P3</accession>
<dbReference type="EMBL" id="ML977325">
    <property type="protein sequence ID" value="KAF2114354.1"/>
    <property type="molecule type" value="Genomic_DNA"/>
</dbReference>
<evidence type="ECO:0008006" key="5">
    <source>
        <dbReference type="Google" id="ProtNLM"/>
    </source>
</evidence>
<protein>
    <recommendedName>
        <fullName evidence="5">Short-chain dehydrogenase</fullName>
    </recommendedName>
</protein>
<sequence length="338" mass="36802">MSRYAEVYKFENASGPGDARPTAEQIVKDEGLVDKLQDKTFLVTGVSGGIGTETLRALYLTGAHVYGTVRNVEKGQKVVDDILANNKSDGKIELIEIDLNSLDSVRKGAADFLKKSGGKLNLLINNAGIMAVPFGKTKDGFELQFGVDHLAHFLLFELVKDALLSSATPEYPSRVVNVASSGHKAARVRLDDYNFEKGDYNDWASYGQAKTANVWMANAIERKYGSKNLHATSLQPGFVVGTNLGAHLDPAGVSAMFDTPEWRKYAKNIEQGAACQVYAGLSEEWKHTGGKYLAEGVAQPPARKEGFNPDDDGYGPWAYDEAGEEKLWQDSLKFVGLA</sequence>
<dbReference type="GO" id="GO:0016491">
    <property type="term" value="F:oxidoreductase activity"/>
    <property type="evidence" value="ECO:0007669"/>
    <property type="project" value="UniProtKB-KW"/>
</dbReference>
<dbReference type="Gene3D" id="3.40.50.720">
    <property type="entry name" value="NAD(P)-binding Rossmann-like Domain"/>
    <property type="match status" value="1"/>
</dbReference>
<evidence type="ECO:0000313" key="3">
    <source>
        <dbReference type="EMBL" id="KAF2114354.1"/>
    </source>
</evidence>
<dbReference type="Pfam" id="PF00106">
    <property type="entry name" value="adh_short"/>
    <property type="match status" value="1"/>
</dbReference>